<protein>
    <submittedName>
        <fullName evidence="2">Uncharacterized protein</fullName>
    </submittedName>
</protein>
<feature type="region of interest" description="Disordered" evidence="1">
    <location>
        <begin position="1"/>
        <end position="68"/>
    </location>
</feature>
<dbReference type="EMBL" id="GBRH01231471">
    <property type="protein sequence ID" value="JAD66424.1"/>
    <property type="molecule type" value="Transcribed_RNA"/>
</dbReference>
<evidence type="ECO:0000256" key="1">
    <source>
        <dbReference type="SAM" id="MobiDB-lite"/>
    </source>
</evidence>
<proteinExistence type="predicted"/>
<organism evidence="2">
    <name type="scientific">Arundo donax</name>
    <name type="common">Giant reed</name>
    <name type="synonym">Donax arundinaceus</name>
    <dbReference type="NCBI Taxonomy" id="35708"/>
    <lineage>
        <taxon>Eukaryota</taxon>
        <taxon>Viridiplantae</taxon>
        <taxon>Streptophyta</taxon>
        <taxon>Embryophyta</taxon>
        <taxon>Tracheophyta</taxon>
        <taxon>Spermatophyta</taxon>
        <taxon>Magnoliopsida</taxon>
        <taxon>Liliopsida</taxon>
        <taxon>Poales</taxon>
        <taxon>Poaceae</taxon>
        <taxon>PACMAD clade</taxon>
        <taxon>Arundinoideae</taxon>
        <taxon>Arundineae</taxon>
        <taxon>Arundo</taxon>
    </lineage>
</organism>
<reference evidence="2" key="2">
    <citation type="journal article" date="2015" name="Data Brief">
        <title>Shoot transcriptome of the giant reed, Arundo donax.</title>
        <authorList>
            <person name="Barrero R.A."/>
            <person name="Guerrero F.D."/>
            <person name="Moolhuijzen P."/>
            <person name="Goolsby J.A."/>
            <person name="Tidwell J."/>
            <person name="Bellgard S.E."/>
            <person name="Bellgard M.I."/>
        </authorList>
    </citation>
    <scope>NUCLEOTIDE SEQUENCE</scope>
    <source>
        <tissue evidence="2">Shoot tissue taken approximately 20 cm above the soil surface</tissue>
    </source>
</reference>
<sequence>MINNSGSRTLTPTKSGKNGECVGRKEAYSPQDDVDRVWSGGWLAGHPSTKHTDCLRHPSTIDASRPTQ</sequence>
<accession>A0A0A9BR03</accession>
<name>A0A0A9BR03_ARUDO</name>
<feature type="compositionally biased region" description="Polar residues" evidence="1">
    <location>
        <begin position="1"/>
        <end position="16"/>
    </location>
</feature>
<reference evidence="2" key="1">
    <citation type="submission" date="2014-09" db="EMBL/GenBank/DDBJ databases">
        <authorList>
            <person name="Magalhaes I.L.F."/>
            <person name="Oliveira U."/>
            <person name="Santos F.R."/>
            <person name="Vidigal T.H.D.A."/>
            <person name="Brescovit A.D."/>
            <person name="Santos A.J."/>
        </authorList>
    </citation>
    <scope>NUCLEOTIDE SEQUENCE</scope>
    <source>
        <tissue evidence="2">Shoot tissue taken approximately 20 cm above the soil surface</tissue>
    </source>
</reference>
<evidence type="ECO:0000313" key="2">
    <source>
        <dbReference type="EMBL" id="JAD66424.1"/>
    </source>
</evidence>
<dbReference type="AlphaFoldDB" id="A0A0A9BR03"/>